<evidence type="ECO:0000256" key="8">
    <source>
        <dbReference type="PIRSR" id="PIRSR600821-50"/>
    </source>
</evidence>
<accession>A0A317CE06</accession>
<dbReference type="InterPro" id="IPR001608">
    <property type="entry name" value="Ala_racemase_N"/>
</dbReference>
<dbReference type="InterPro" id="IPR009006">
    <property type="entry name" value="Ala_racemase/Decarboxylase_C"/>
</dbReference>
<feature type="modified residue" description="N6-(pyridoxal phosphate)lysine" evidence="7 8">
    <location>
        <position position="35"/>
    </location>
</feature>
<evidence type="ECO:0000256" key="2">
    <source>
        <dbReference type="ARBA" id="ARBA00001933"/>
    </source>
</evidence>
<dbReference type="PRINTS" id="PR00992">
    <property type="entry name" value="ALARACEMASE"/>
</dbReference>
<gene>
    <name evidence="11" type="primary">alr</name>
    <name evidence="11" type="ORF">DKW60_12560</name>
</gene>
<evidence type="ECO:0000313" key="12">
    <source>
        <dbReference type="Proteomes" id="UP000245539"/>
    </source>
</evidence>
<keyword evidence="5 7" id="KW-0663">Pyridoxal phosphate</keyword>
<dbReference type="UniPathway" id="UPA00042">
    <property type="reaction ID" value="UER00497"/>
</dbReference>
<comment type="caution">
    <text evidence="11">The sequence shown here is derived from an EMBL/GenBank/DDBJ whole genome shotgun (WGS) entry which is preliminary data.</text>
</comment>
<evidence type="ECO:0000259" key="10">
    <source>
        <dbReference type="SMART" id="SM01005"/>
    </source>
</evidence>
<feature type="binding site" evidence="7 9">
    <location>
        <position position="131"/>
    </location>
    <ligand>
        <name>substrate</name>
    </ligand>
</feature>
<dbReference type="Gene3D" id="2.40.37.10">
    <property type="entry name" value="Lyase, Ornithine Decarboxylase, Chain A, domain 1"/>
    <property type="match status" value="1"/>
</dbReference>
<evidence type="ECO:0000256" key="3">
    <source>
        <dbReference type="ARBA" id="ARBA00007880"/>
    </source>
</evidence>
<name>A0A317CE06_9GAMM</name>
<dbReference type="InterPro" id="IPR029066">
    <property type="entry name" value="PLP-binding_barrel"/>
</dbReference>
<dbReference type="Pfam" id="PF01168">
    <property type="entry name" value="Ala_racemase_N"/>
    <property type="match status" value="1"/>
</dbReference>
<dbReference type="InterPro" id="IPR020622">
    <property type="entry name" value="Ala_racemase_pyridoxalP-BS"/>
</dbReference>
<evidence type="ECO:0000256" key="7">
    <source>
        <dbReference type="HAMAP-Rule" id="MF_01201"/>
    </source>
</evidence>
<dbReference type="HAMAP" id="MF_01201">
    <property type="entry name" value="Ala_racemase"/>
    <property type="match status" value="1"/>
</dbReference>
<dbReference type="RefSeq" id="WP_109838000.1">
    <property type="nucleotide sequence ID" value="NZ_QGKM01000036.1"/>
</dbReference>
<feature type="domain" description="Alanine racemase C-terminal" evidence="10">
    <location>
        <begin position="234"/>
        <end position="358"/>
    </location>
</feature>
<dbReference type="NCBIfam" id="TIGR00492">
    <property type="entry name" value="alr"/>
    <property type="match status" value="1"/>
</dbReference>
<dbReference type="CDD" id="cd06827">
    <property type="entry name" value="PLPDE_III_AR_proteobact"/>
    <property type="match status" value="1"/>
</dbReference>
<dbReference type="PANTHER" id="PTHR30511">
    <property type="entry name" value="ALANINE RACEMASE"/>
    <property type="match status" value="1"/>
</dbReference>
<comment type="similarity">
    <text evidence="3 7">Belongs to the alanine racemase family.</text>
</comment>
<evidence type="ECO:0000256" key="1">
    <source>
        <dbReference type="ARBA" id="ARBA00000316"/>
    </source>
</evidence>
<dbReference type="SUPFAM" id="SSF51419">
    <property type="entry name" value="PLP-binding barrel"/>
    <property type="match status" value="1"/>
</dbReference>
<dbReference type="OrthoDB" id="9813814at2"/>
<evidence type="ECO:0000256" key="4">
    <source>
        <dbReference type="ARBA" id="ARBA00013089"/>
    </source>
</evidence>
<dbReference type="GO" id="GO:0008784">
    <property type="term" value="F:alanine racemase activity"/>
    <property type="evidence" value="ECO:0007669"/>
    <property type="project" value="UniProtKB-UniRule"/>
</dbReference>
<comment type="pathway">
    <text evidence="7">Amino-acid biosynthesis; D-alanine biosynthesis; D-alanine from L-alanine: step 1/1.</text>
</comment>
<dbReference type="FunFam" id="2.40.37.10:FF:000002">
    <property type="entry name" value="Alanine racemase"/>
    <property type="match status" value="1"/>
</dbReference>
<protein>
    <recommendedName>
        <fullName evidence="4 7">Alanine racemase</fullName>
        <ecNumber evidence="4 7">5.1.1.1</ecNumber>
    </recommendedName>
</protein>
<evidence type="ECO:0000313" key="11">
    <source>
        <dbReference type="EMBL" id="PWQ96609.1"/>
    </source>
</evidence>
<dbReference type="PROSITE" id="PS00395">
    <property type="entry name" value="ALANINE_RACEMASE"/>
    <property type="match status" value="1"/>
</dbReference>
<dbReference type="SMART" id="SM01005">
    <property type="entry name" value="Ala_racemase_C"/>
    <property type="match status" value="1"/>
</dbReference>
<comment type="function">
    <text evidence="7">Catalyzes the interconversion of L-alanine and D-alanine. May also act on other amino acids.</text>
</comment>
<feature type="active site" description="Proton acceptor; specific for L-alanine" evidence="7">
    <location>
        <position position="255"/>
    </location>
</feature>
<proteinExistence type="inferred from homology"/>
<dbReference type="EMBL" id="QGKM01000036">
    <property type="protein sequence ID" value="PWQ96609.1"/>
    <property type="molecule type" value="Genomic_DNA"/>
</dbReference>
<feature type="active site" description="Proton acceptor; specific for D-alanine" evidence="7">
    <location>
        <position position="35"/>
    </location>
</feature>
<organism evidence="11 12">
    <name type="scientific">Leucothrix pacifica</name>
    <dbReference type="NCBI Taxonomy" id="1247513"/>
    <lineage>
        <taxon>Bacteria</taxon>
        <taxon>Pseudomonadati</taxon>
        <taxon>Pseudomonadota</taxon>
        <taxon>Gammaproteobacteria</taxon>
        <taxon>Thiotrichales</taxon>
        <taxon>Thiotrichaceae</taxon>
        <taxon>Leucothrix</taxon>
    </lineage>
</organism>
<dbReference type="Pfam" id="PF00842">
    <property type="entry name" value="Ala_racemase_C"/>
    <property type="match status" value="1"/>
</dbReference>
<dbReference type="SUPFAM" id="SSF50621">
    <property type="entry name" value="Alanine racemase C-terminal domain-like"/>
    <property type="match status" value="1"/>
</dbReference>
<reference evidence="11 12" key="1">
    <citation type="submission" date="2018-05" db="EMBL/GenBank/DDBJ databases">
        <title>Leucothrix arctica sp. nov., isolated from Arctic seawater.</title>
        <authorList>
            <person name="Choi A."/>
            <person name="Baek K."/>
        </authorList>
    </citation>
    <scope>NUCLEOTIDE SEQUENCE [LARGE SCALE GENOMIC DNA]</scope>
    <source>
        <strain evidence="11 12">JCM 18388</strain>
    </source>
</reference>
<dbReference type="PANTHER" id="PTHR30511:SF0">
    <property type="entry name" value="ALANINE RACEMASE, CATABOLIC-RELATED"/>
    <property type="match status" value="1"/>
</dbReference>
<dbReference type="Gene3D" id="3.20.20.10">
    <property type="entry name" value="Alanine racemase"/>
    <property type="match status" value="1"/>
</dbReference>
<dbReference type="EC" id="5.1.1.1" evidence="4 7"/>
<comment type="catalytic activity">
    <reaction evidence="1 7">
        <text>L-alanine = D-alanine</text>
        <dbReference type="Rhea" id="RHEA:20249"/>
        <dbReference type="ChEBI" id="CHEBI:57416"/>
        <dbReference type="ChEBI" id="CHEBI:57972"/>
        <dbReference type="EC" id="5.1.1.1"/>
    </reaction>
</comment>
<feature type="binding site" evidence="7 9">
    <location>
        <position position="303"/>
    </location>
    <ligand>
        <name>substrate</name>
    </ligand>
</feature>
<dbReference type="InterPro" id="IPR000821">
    <property type="entry name" value="Ala_racemase"/>
</dbReference>
<dbReference type="InterPro" id="IPR011079">
    <property type="entry name" value="Ala_racemase_C"/>
</dbReference>
<evidence type="ECO:0000256" key="9">
    <source>
        <dbReference type="PIRSR" id="PIRSR600821-52"/>
    </source>
</evidence>
<sequence length="360" mass="39185">MARPAHALIDLDAIRHNYAQAKALSPNSKAIAIIKANAYGHGAVMVGKALSAQADAFGVACLEEALELRESGIENPILLLEGIFEPEELQDVDQHRLMIAVATYRQLQWLLEAKLEHPVDVFLKMDSGMHRLGFAPEETEAVYQQLAQCKQINSVVLMTHFARADEADTSFTEQQVSCFDSAVAHIPAPCALSNSAGILSDAKANQAYIRPGIMLYGATPMGTDHASDALLKPAMSLRSAIFSIRDLPVGERIGYGGRFVCDRPTRVGVVAMGYADGYPRHAVDGTPVWVNGHMSRIIGKVSMDMLTVDLTDLPHIKEGDPVELWGEHVSANLVADHSATIAYTLFTGVTRRVPLRYVNE</sequence>
<keyword evidence="6 7" id="KW-0413">Isomerase</keyword>
<dbReference type="GO" id="GO:0030632">
    <property type="term" value="P:D-alanine biosynthetic process"/>
    <property type="evidence" value="ECO:0007669"/>
    <property type="project" value="UniProtKB-UniRule"/>
</dbReference>
<comment type="cofactor">
    <cofactor evidence="2 7 8">
        <name>pyridoxal 5'-phosphate</name>
        <dbReference type="ChEBI" id="CHEBI:597326"/>
    </cofactor>
</comment>
<evidence type="ECO:0000256" key="6">
    <source>
        <dbReference type="ARBA" id="ARBA00023235"/>
    </source>
</evidence>
<evidence type="ECO:0000256" key="5">
    <source>
        <dbReference type="ARBA" id="ARBA00022898"/>
    </source>
</evidence>
<dbReference type="Proteomes" id="UP000245539">
    <property type="component" value="Unassembled WGS sequence"/>
</dbReference>
<dbReference type="GO" id="GO:0030170">
    <property type="term" value="F:pyridoxal phosphate binding"/>
    <property type="evidence" value="ECO:0007669"/>
    <property type="project" value="UniProtKB-UniRule"/>
</dbReference>
<dbReference type="GO" id="GO:0005829">
    <property type="term" value="C:cytosol"/>
    <property type="evidence" value="ECO:0007669"/>
    <property type="project" value="TreeGrafter"/>
</dbReference>
<dbReference type="AlphaFoldDB" id="A0A317CE06"/>
<dbReference type="FunFam" id="3.20.20.10:FF:000002">
    <property type="entry name" value="Alanine racemase"/>
    <property type="match status" value="1"/>
</dbReference>
<keyword evidence="12" id="KW-1185">Reference proteome</keyword>